<dbReference type="Pfam" id="PF01925">
    <property type="entry name" value="TauE"/>
    <property type="match status" value="1"/>
</dbReference>
<comment type="subcellular location">
    <subcellularLocation>
        <location evidence="1 8">Cell membrane</location>
        <topology evidence="1 8">Multi-pass membrane protein</topology>
    </subcellularLocation>
</comment>
<dbReference type="EMBL" id="VTER01000003">
    <property type="protein sequence ID" value="TYS49909.1"/>
    <property type="molecule type" value="Genomic_DNA"/>
</dbReference>
<feature type="transmembrane region" description="Helical" evidence="8">
    <location>
        <begin position="225"/>
        <end position="242"/>
    </location>
</feature>
<keyword evidence="7 8" id="KW-0472">Membrane</keyword>
<dbReference type="InterPro" id="IPR052017">
    <property type="entry name" value="TSUP"/>
</dbReference>
<keyword evidence="3" id="KW-0813">Transport</keyword>
<dbReference type="PANTHER" id="PTHR30269">
    <property type="entry name" value="TRANSMEMBRANE PROTEIN YFCA"/>
    <property type="match status" value="1"/>
</dbReference>
<feature type="transmembrane region" description="Helical" evidence="8">
    <location>
        <begin position="96"/>
        <end position="114"/>
    </location>
</feature>
<protein>
    <recommendedName>
        <fullName evidence="8">Probable membrane transporter protein</fullName>
    </recommendedName>
</protein>
<dbReference type="PANTHER" id="PTHR30269:SF0">
    <property type="entry name" value="MEMBRANE TRANSPORTER PROTEIN YFCA-RELATED"/>
    <property type="match status" value="1"/>
</dbReference>
<dbReference type="RefSeq" id="WP_148973748.1">
    <property type="nucleotide sequence ID" value="NZ_JBNIKT010000002.1"/>
</dbReference>
<evidence type="ECO:0000313" key="9">
    <source>
        <dbReference type="EMBL" id="TYS49909.1"/>
    </source>
</evidence>
<dbReference type="AlphaFoldDB" id="A0A5D4RGJ2"/>
<comment type="similarity">
    <text evidence="2 8">Belongs to the 4-toluene sulfonate uptake permease (TSUP) (TC 2.A.102) family.</text>
</comment>
<evidence type="ECO:0000256" key="6">
    <source>
        <dbReference type="ARBA" id="ARBA00022989"/>
    </source>
</evidence>
<evidence type="ECO:0000256" key="7">
    <source>
        <dbReference type="ARBA" id="ARBA00023136"/>
    </source>
</evidence>
<feature type="transmembrane region" description="Helical" evidence="8">
    <location>
        <begin position="194"/>
        <end position="213"/>
    </location>
</feature>
<sequence length="243" mass="25968">MEYTLLIFIGFLSAFIGTLAGSGGLIGMPSMLLLGIPVHTAVAAAKFSNIFSSFSSFFYLLRKREIGLKDCLQTLPFGLAGGATGALLASSIPEKAMTMLAASLLVFALVITMLKKPAETAGEPGITPRIFPSIYLIGAYDGLFGPGQGTLLMYTFLNKGFNYIRAVAFSRFQTFISCFASFTIYLAAGNFQLKPSLCLLTGSLLGAHLAVRAAGKINPRCLKRLLYGITILLIIQLSAKLLQ</sequence>
<keyword evidence="4 8" id="KW-1003">Cell membrane</keyword>
<evidence type="ECO:0000256" key="4">
    <source>
        <dbReference type="ARBA" id="ARBA00022475"/>
    </source>
</evidence>
<accession>A0A5D4RGJ2</accession>
<evidence type="ECO:0000313" key="10">
    <source>
        <dbReference type="Proteomes" id="UP000322139"/>
    </source>
</evidence>
<comment type="caution">
    <text evidence="9">The sequence shown here is derived from an EMBL/GenBank/DDBJ whole genome shotgun (WGS) entry which is preliminary data.</text>
</comment>
<keyword evidence="6 8" id="KW-1133">Transmembrane helix</keyword>
<dbReference type="GO" id="GO:0005886">
    <property type="term" value="C:plasma membrane"/>
    <property type="evidence" value="ECO:0007669"/>
    <property type="project" value="UniProtKB-SubCell"/>
</dbReference>
<organism evidence="9 10">
    <name type="scientific">Bacillus infantis</name>
    <dbReference type="NCBI Taxonomy" id="324767"/>
    <lineage>
        <taxon>Bacteria</taxon>
        <taxon>Bacillati</taxon>
        <taxon>Bacillota</taxon>
        <taxon>Bacilli</taxon>
        <taxon>Bacillales</taxon>
        <taxon>Bacillaceae</taxon>
        <taxon>Bacillus</taxon>
    </lineage>
</organism>
<evidence type="ECO:0000256" key="5">
    <source>
        <dbReference type="ARBA" id="ARBA00022692"/>
    </source>
</evidence>
<dbReference type="InterPro" id="IPR002781">
    <property type="entry name" value="TM_pro_TauE-like"/>
</dbReference>
<feature type="transmembrane region" description="Helical" evidence="8">
    <location>
        <begin position="169"/>
        <end position="188"/>
    </location>
</feature>
<keyword evidence="5 8" id="KW-0812">Transmembrane</keyword>
<evidence type="ECO:0000256" key="3">
    <source>
        <dbReference type="ARBA" id="ARBA00022448"/>
    </source>
</evidence>
<name>A0A5D4RGJ2_9BACI</name>
<feature type="transmembrane region" description="Helical" evidence="8">
    <location>
        <begin position="36"/>
        <end position="61"/>
    </location>
</feature>
<gene>
    <name evidence="9" type="ORF">FZD51_04920</name>
</gene>
<feature type="transmembrane region" description="Helical" evidence="8">
    <location>
        <begin position="134"/>
        <end position="157"/>
    </location>
</feature>
<evidence type="ECO:0000256" key="2">
    <source>
        <dbReference type="ARBA" id="ARBA00009142"/>
    </source>
</evidence>
<proteinExistence type="inferred from homology"/>
<evidence type="ECO:0000256" key="1">
    <source>
        <dbReference type="ARBA" id="ARBA00004651"/>
    </source>
</evidence>
<evidence type="ECO:0000256" key="8">
    <source>
        <dbReference type="RuleBase" id="RU363041"/>
    </source>
</evidence>
<dbReference type="Proteomes" id="UP000322139">
    <property type="component" value="Unassembled WGS sequence"/>
</dbReference>
<reference evidence="9 10" key="1">
    <citation type="submission" date="2019-08" db="EMBL/GenBank/DDBJ databases">
        <title>Bacillus genomes from the desert of Cuatro Cienegas, Coahuila.</title>
        <authorList>
            <person name="Olmedo-Alvarez G."/>
        </authorList>
    </citation>
    <scope>NUCLEOTIDE SEQUENCE [LARGE SCALE GENOMIC DNA]</scope>
    <source>
        <strain evidence="9 10">CH446_14T</strain>
    </source>
</reference>